<dbReference type="EC" id="2.3.-.-" evidence="3"/>
<evidence type="ECO:0000256" key="1">
    <source>
        <dbReference type="SAM" id="Phobius"/>
    </source>
</evidence>
<evidence type="ECO:0000259" key="2">
    <source>
        <dbReference type="Pfam" id="PF01757"/>
    </source>
</evidence>
<keyword evidence="1" id="KW-0812">Transmembrane</keyword>
<evidence type="ECO:0000313" key="4">
    <source>
        <dbReference type="Proteomes" id="UP001634747"/>
    </source>
</evidence>
<dbReference type="InterPro" id="IPR050879">
    <property type="entry name" value="Acyltransferase_3"/>
</dbReference>
<reference evidence="3 4" key="1">
    <citation type="submission" date="2024-12" db="EMBL/GenBank/DDBJ databases">
        <authorList>
            <person name="Lee Y."/>
        </authorList>
    </citation>
    <scope>NUCLEOTIDE SEQUENCE [LARGE SCALE GENOMIC DNA]</scope>
    <source>
        <strain evidence="3 4">03SUJ4</strain>
    </source>
</reference>
<feature type="transmembrane region" description="Helical" evidence="1">
    <location>
        <begin position="5"/>
        <end position="24"/>
    </location>
</feature>
<feature type="transmembrane region" description="Helical" evidence="1">
    <location>
        <begin position="203"/>
        <end position="223"/>
    </location>
</feature>
<dbReference type="InterPro" id="IPR002656">
    <property type="entry name" value="Acyl_transf_3_dom"/>
</dbReference>
<dbReference type="PANTHER" id="PTHR23028:SF53">
    <property type="entry name" value="ACYL_TRANSF_3 DOMAIN-CONTAINING PROTEIN"/>
    <property type="match status" value="1"/>
</dbReference>
<feature type="transmembrane region" description="Helical" evidence="1">
    <location>
        <begin position="338"/>
        <end position="358"/>
    </location>
</feature>
<evidence type="ECO:0000313" key="3">
    <source>
        <dbReference type="EMBL" id="MFN2977004.1"/>
    </source>
</evidence>
<feature type="transmembrane region" description="Helical" evidence="1">
    <location>
        <begin position="131"/>
        <end position="149"/>
    </location>
</feature>
<dbReference type="Proteomes" id="UP001634747">
    <property type="component" value="Unassembled WGS sequence"/>
</dbReference>
<keyword evidence="4" id="KW-1185">Reference proteome</keyword>
<dbReference type="RefSeq" id="WP_263414819.1">
    <property type="nucleotide sequence ID" value="NZ_BAABBH010000001.1"/>
</dbReference>
<gene>
    <name evidence="3" type="ORF">ACK2TP_14630</name>
</gene>
<keyword evidence="1" id="KW-1133">Transmembrane helix</keyword>
<keyword evidence="1" id="KW-0472">Membrane</keyword>
<protein>
    <submittedName>
        <fullName evidence="3">Acyltransferase family protein</fullName>
        <ecNumber evidence="3">2.3.-.-</ecNumber>
    </submittedName>
</protein>
<dbReference type="GO" id="GO:0016746">
    <property type="term" value="F:acyltransferase activity"/>
    <property type="evidence" value="ECO:0007669"/>
    <property type="project" value="UniProtKB-KW"/>
</dbReference>
<accession>A0ABW9KR62</accession>
<dbReference type="Pfam" id="PF01757">
    <property type="entry name" value="Acyl_transf_3"/>
    <property type="match status" value="1"/>
</dbReference>
<feature type="transmembrane region" description="Helical" evidence="1">
    <location>
        <begin position="36"/>
        <end position="58"/>
    </location>
</feature>
<proteinExistence type="predicted"/>
<name>A0ABW9KR62_9BACT</name>
<dbReference type="PANTHER" id="PTHR23028">
    <property type="entry name" value="ACETYLTRANSFERASE"/>
    <property type="match status" value="1"/>
</dbReference>
<comment type="caution">
    <text evidence="3">The sequence shown here is derived from an EMBL/GenBank/DDBJ whole genome shotgun (WGS) entry which is preliminary data.</text>
</comment>
<feature type="domain" description="Acyltransferase 3" evidence="2">
    <location>
        <begin position="7"/>
        <end position="353"/>
    </location>
</feature>
<feature type="transmembrane region" description="Helical" evidence="1">
    <location>
        <begin position="170"/>
        <end position="191"/>
    </location>
</feature>
<organism evidence="3 4">
    <name type="scientific">Terriglobus aquaticus</name>
    <dbReference type="NCBI Taxonomy" id="940139"/>
    <lineage>
        <taxon>Bacteria</taxon>
        <taxon>Pseudomonadati</taxon>
        <taxon>Acidobacteriota</taxon>
        <taxon>Terriglobia</taxon>
        <taxon>Terriglobales</taxon>
        <taxon>Acidobacteriaceae</taxon>
        <taxon>Terriglobus</taxon>
    </lineage>
</organism>
<keyword evidence="3" id="KW-0012">Acyltransferase</keyword>
<keyword evidence="3" id="KW-0808">Transferase</keyword>
<feature type="transmembrane region" description="Helical" evidence="1">
    <location>
        <begin position="235"/>
        <end position="255"/>
    </location>
</feature>
<dbReference type="EMBL" id="JBJYXY010000001">
    <property type="protein sequence ID" value="MFN2977004.1"/>
    <property type="molecule type" value="Genomic_DNA"/>
</dbReference>
<sequence>MSKNYLSFNGIRALALLLVFYRHYGPIAYPERFHSSLAFGGVDLFFVLSGFLITGILYKSAHRQDYFSRFYLRRALRTLPLYFGVFAVLYLYLLVSHTDAPKGMWMNLFFIQTMPMHMYSAGTTDLTPFDIHLRSGGVIGLGVLWSMAVEQNFYLLWPFVIRFLRDRKKLLALSGAGVVFEVVLRCILFHVDSNVAGKSDYMYFFPLTHCDGLFVGAFLNLWLQEAKLTRRQLHLSGVGLLAVGIVGYAVGQSLFGHGMWNYELNPMVQTFSSSLLALRGGGLLLLSLDHESWVSRALQWRPLQELGLVSYGFYMIHYLRKDLVSQMADHMPGHTRLLTLPIVFGFSFAFAWVSFHFYEKRFTTWKPGKITVDHAAQLAPEPAGVLV</sequence>
<feature type="transmembrane region" description="Helical" evidence="1">
    <location>
        <begin position="79"/>
        <end position="95"/>
    </location>
</feature>